<sequence>MGVIERDETGLVRRVTMMFAPLDAALSLSAGPGGIVGEEFADDLIYDASVNEIASV</sequence>
<proteinExistence type="predicted"/>
<dbReference type="AlphaFoldDB" id="A0A7W5G1J3"/>
<dbReference type="EMBL" id="JACHXH010000018">
    <property type="protein sequence ID" value="MBB3136982.1"/>
    <property type="molecule type" value="Genomic_DNA"/>
</dbReference>
<evidence type="ECO:0000313" key="1">
    <source>
        <dbReference type="EMBL" id="MBB3136982.1"/>
    </source>
</evidence>
<keyword evidence="2" id="KW-1185">Reference proteome</keyword>
<name>A0A7W5G1J3_9HYPH</name>
<evidence type="ECO:0000313" key="2">
    <source>
        <dbReference type="Proteomes" id="UP000518315"/>
    </source>
</evidence>
<organism evidence="1 2">
    <name type="scientific">Rhizobium pisi</name>
    <dbReference type="NCBI Taxonomy" id="574561"/>
    <lineage>
        <taxon>Bacteria</taxon>
        <taxon>Pseudomonadati</taxon>
        <taxon>Pseudomonadota</taxon>
        <taxon>Alphaproteobacteria</taxon>
        <taxon>Hyphomicrobiales</taxon>
        <taxon>Rhizobiaceae</taxon>
        <taxon>Rhizobium/Agrobacterium group</taxon>
        <taxon>Rhizobium</taxon>
    </lineage>
</organism>
<protein>
    <submittedName>
        <fullName evidence="1">Uncharacterized protein</fullName>
    </submittedName>
</protein>
<gene>
    <name evidence="1" type="ORF">FHS26_004740</name>
</gene>
<dbReference type="RefSeq" id="WP_245438523.1">
    <property type="nucleotide sequence ID" value="NZ_JACHXH010000018.1"/>
</dbReference>
<reference evidence="1 2" key="1">
    <citation type="submission" date="2020-08" db="EMBL/GenBank/DDBJ databases">
        <title>Genomic Encyclopedia of Type Strains, Phase III (KMG-III): the genomes of soil and plant-associated and newly described type strains.</title>
        <authorList>
            <person name="Whitman W."/>
        </authorList>
    </citation>
    <scope>NUCLEOTIDE SEQUENCE [LARGE SCALE GENOMIC DNA]</scope>
    <source>
        <strain evidence="1 2">CECT 4113</strain>
    </source>
</reference>
<dbReference type="Proteomes" id="UP000518315">
    <property type="component" value="Unassembled WGS sequence"/>
</dbReference>
<accession>A0A7W5G1J3</accession>
<comment type="caution">
    <text evidence="1">The sequence shown here is derived from an EMBL/GenBank/DDBJ whole genome shotgun (WGS) entry which is preliminary data.</text>
</comment>